<dbReference type="Proteomes" id="UP000266188">
    <property type="component" value="Unassembled WGS sequence"/>
</dbReference>
<reference evidence="2" key="1">
    <citation type="submission" date="2017-02" db="EMBL/GenBank/DDBJ databases">
        <authorList>
            <person name="Tafer H."/>
            <person name="Lopandic K."/>
        </authorList>
    </citation>
    <scope>NUCLEOTIDE SEQUENCE [LARGE SCALE GENOMIC DNA]</scope>
    <source>
        <strain evidence="2">CBS 366.77</strain>
    </source>
</reference>
<accession>A0A3A2Z6T7</accession>
<name>A0A3A2Z6T7_9EURO</name>
<proteinExistence type="predicted"/>
<comment type="caution">
    <text evidence="1">The sequence shown here is derived from an EMBL/GenBank/DDBJ whole genome shotgun (WGS) entry which is preliminary data.</text>
</comment>
<organism evidence="1 2">
    <name type="scientific">Aspergillus sclerotialis</name>
    <dbReference type="NCBI Taxonomy" id="2070753"/>
    <lineage>
        <taxon>Eukaryota</taxon>
        <taxon>Fungi</taxon>
        <taxon>Dikarya</taxon>
        <taxon>Ascomycota</taxon>
        <taxon>Pezizomycotina</taxon>
        <taxon>Eurotiomycetes</taxon>
        <taxon>Eurotiomycetidae</taxon>
        <taxon>Eurotiales</taxon>
        <taxon>Aspergillaceae</taxon>
        <taxon>Aspergillus</taxon>
        <taxon>Aspergillus subgen. Polypaecilum</taxon>
    </lineage>
</organism>
<evidence type="ECO:0000313" key="2">
    <source>
        <dbReference type="Proteomes" id="UP000266188"/>
    </source>
</evidence>
<gene>
    <name evidence="1" type="ORF">PHISCL_09758</name>
</gene>
<keyword evidence="2" id="KW-1185">Reference proteome</keyword>
<evidence type="ECO:0000313" key="1">
    <source>
        <dbReference type="EMBL" id="RJE17903.1"/>
    </source>
</evidence>
<dbReference type="EMBL" id="MVGC01000675">
    <property type="protein sequence ID" value="RJE17903.1"/>
    <property type="molecule type" value="Genomic_DNA"/>
</dbReference>
<protein>
    <submittedName>
        <fullName evidence="1">Uncharacterized protein</fullName>
    </submittedName>
</protein>
<sequence length="228" mass="25914">MLSNSRLALPPMPHPESNAETIATYLEQLQAIAAESHVYVHPEVISFKDGAVKSNAREEFAAADNLKGRCVFRDFLKAPKRNCHMVWLCLFSMIEANWVKGEDWYNTPMHCWAVALIRQPKGTSGRALLVYDVDPPQLARKRFSEARAAGRTRSHLTGLQNAFLTLCRESGRIVTDSVWYLTDTTYSGQNKCLSRSIEWMHWIVGVGDRPFTGEDDPRREGLETCNRR</sequence>
<dbReference type="AlphaFoldDB" id="A0A3A2Z6T7"/>
<dbReference type="OrthoDB" id="4689298at2759"/>